<evidence type="ECO:0000256" key="2">
    <source>
        <dbReference type="ARBA" id="ARBA00022723"/>
    </source>
</evidence>
<feature type="binding site" evidence="4">
    <location>
        <position position="7"/>
    </location>
    <ligand>
        <name>a divalent metal cation</name>
        <dbReference type="ChEBI" id="CHEBI:60240"/>
        <label>1</label>
    </ligand>
</feature>
<feature type="binding site" evidence="4">
    <location>
        <position position="124"/>
    </location>
    <ligand>
        <name>a divalent metal cation</name>
        <dbReference type="ChEBI" id="CHEBI:60240"/>
        <label>2</label>
    </ligand>
</feature>
<comment type="caution">
    <text evidence="5">The sequence shown here is derived from an EMBL/GenBank/DDBJ whole genome shotgun (WGS) entry which is preliminary data.</text>
</comment>
<feature type="binding site" evidence="4">
    <location>
        <position position="147"/>
    </location>
    <ligand>
        <name>a divalent metal cation</name>
        <dbReference type="ChEBI" id="CHEBI:60240"/>
        <label>2</label>
    </ligand>
</feature>
<dbReference type="SUPFAM" id="SSF51556">
    <property type="entry name" value="Metallo-dependent hydrolases"/>
    <property type="match status" value="1"/>
</dbReference>
<name>A0A833E9E4_CALS0</name>
<evidence type="ECO:0000256" key="4">
    <source>
        <dbReference type="PIRSR" id="PIRSR005902-1"/>
    </source>
</evidence>
<keyword evidence="3" id="KW-0378">Hydrolase</keyword>
<feature type="binding site" evidence="4">
    <location>
        <position position="195"/>
    </location>
    <ligand>
        <name>a divalent metal cation</name>
        <dbReference type="ChEBI" id="CHEBI:60240"/>
        <label>1</label>
    </ligand>
</feature>
<dbReference type="AlphaFoldDB" id="A0A833E9E4"/>
<dbReference type="InterPro" id="IPR032466">
    <property type="entry name" value="Metal_Hydrolase"/>
</dbReference>
<feature type="binding site" evidence="4">
    <location>
        <position position="5"/>
    </location>
    <ligand>
        <name>a divalent metal cation</name>
        <dbReference type="ChEBI" id="CHEBI:60240"/>
        <label>1</label>
    </ligand>
</feature>
<dbReference type="InterPro" id="IPR001130">
    <property type="entry name" value="TatD-like"/>
</dbReference>
<evidence type="ECO:0000313" key="6">
    <source>
        <dbReference type="Proteomes" id="UP000608579"/>
    </source>
</evidence>
<dbReference type="PANTHER" id="PTHR46317:SF1">
    <property type="entry name" value="HYDROLASE, TATD FAMILY"/>
    <property type="match status" value="1"/>
</dbReference>
<dbReference type="Gene3D" id="3.20.20.140">
    <property type="entry name" value="Metal-dependent hydrolases"/>
    <property type="match status" value="1"/>
</dbReference>
<dbReference type="Proteomes" id="UP000608579">
    <property type="component" value="Unassembled WGS sequence"/>
</dbReference>
<reference evidence="5" key="1">
    <citation type="journal article" date="2020" name="ISME J.">
        <title>Gammaproteobacteria mediating utilization of methyl-, sulfur- and petroleum organic compounds in deep ocean hydrothermal plumes.</title>
        <authorList>
            <person name="Zhou Z."/>
            <person name="Liu Y."/>
            <person name="Pan J."/>
            <person name="Cron B.R."/>
            <person name="Toner B.M."/>
            <person name="Anantharaman K."/>
            <person name="Breier J.A."/>
            <person name="Dick G.J."/>
            <person name="Li M."/>
        </authorList>
    </citation>
    <scope>NUCLEOTIDE SEQUENCE</scope>
    <source>
        <strain evidence="5">SZUA-1515</strain>
    </source>
</reference>
<evidence type="ECO:0000256" key="1">
    <source>
        <dbReference type="ARBA" id="ARBA00009275"/>
    </source>
</evidence>
<accession>A0A833E9E4</accession>
<dbReference type="CDD" id="cd01310">
    <property type="entry name" value="TatD_DNAse"/>
    <property type="match status" value="1"/>
</dbReference>
<dbReference type="GO" id="GO:0016788">
    <property type="term" value="F:hydrolase activity, acting on ester bonds"/>
    <property type="evidence" value="ECO:0007669"/>
    <property type="project" value="InterPro"/>
</dbReference>
<evidence type="ECO:0000256" key="3">
    <source>
        <dbReference type="ARBA" id="ARBA00022801"/>
    </source>
</evidence>
<sequence length="244" mass="27749">MIDVHCHLTEKPLVDDLDNVIKEAKNKGVKAIVTSGIGPEDCKHVLEIADNQYVFPSLGIEPYELDGYEEVIELIRKERNRVIMIGEVGLDYYAAPRDTWEIQRRVFIEFIELSKELDKPLVIHSRSAGRYAVDILIQNKAERVIMHAFDGKPSHAERGAQHGYLFSIPPSVARSEQKQKLVKRLPLENLLLESDAPVLAPERNMVNKPSNIKVSAEWIAKLKGIKLEAVIEETEQQAREILRI</sequence>
<dbReference type="EMBL" id="DQVM01000013">
    <property type="protein sequence ID" value="HIQ29069.1"/>
    <property type="molecule type" value="Genomic_DNA"/>
</dbReference>
<dbReference type="PIRSF" id="PIRSF005902">
    <property type="entry name" value="DNase_TatD"/>
    <property type="match status" value="1"/>
</dbReference>
<protein>
    <submittedName>
        <fullName evidence="5">TatD family deoxyribonuclease</fullName>
    </submittedName>
</protein>
<gene>
    <name evidence="5" type="ORF">EYH45_00730</name>
</gene>
<dbReference type="Pfam" id="PF01026">
    <property type="entry name" value="TatD_DNase"/>
    <property type="match status" value="1"/>
</dbReference>
<proteinExistence type="inferred from homology"/>
<dbReference type="GO" id="GO:0046872">
    <property type="term" value="F:metal ion binding"/>
    <property type="evidence" value="ECO:0007669"/>
    <property type="project" value="UniProtKB-KW"/>
</dbReference>
<dbReference type="PANTHER" id="PTHR46317">
    <property type="entry name" value="HYDROLASE OF PHP SUPERFAMILY-RELATED PROTEIN"/>
    <property type="match status" value="1"/>
</dbReference>
<organism evidence="5 6">
    <name type="scientific">Caldiarchaeum subterraneum</name>
    <dbReference type="NCBI Taxonomy" id="311458"/>
    <lineage>
        <taxon>Archaea</taxon>
        <taxon>Nitrososphaerota</taxon>
        <taxon>Candidatus Caldarchaeales</taxon>
        <taxon>Candidatus Caldarchaeaceae</taxon>
        <taxon>Candidatus Caldarchaeum</taxon>
    </lineage>
</organism>
<keyword evidence="2 4" id="KW-0479">Metal-binding</keyword>
<feature type="binding site" evidence="4">
    <location>
        <position position="87"/>
    </location>
    <ligand>
        <name>a divalent metal cation</name>
        <dbReference type="ChEBI" id="CHEBI:60240"/>
        <label>1</label>
    </ligand>
</feature>
<comment type="similarity">
    <text evidence="1">Belongs to the metallo-dependent hydrolases superfamily. TatD-type hydrolase family.</text>
</comment>
<evidence type="ECO:0000313" key="5">
    <source>
        <dbReference type="EMBL" id="HIQ29069.1"/>
    </source>
</evidence>